<dbReference type="eggNOG" id="COG0456">
    <property type="taxonomic scope" value="Bacteria"/>
</dbReference>
<dbReference type="NCBIfam" id="TIGR03827">
    <property type="entry name" value="GNAT_ablB"/>
    <property type="match status" value="1"/>
</dbReference>
<evidence type="ECO:0000313" key="3">
    <source>
        <dbReference type="Proteomes" id="UP000005104"/>
    </source>
</evidence>
<dbReference type="InterPro" id="IPR022525">
    <property type="entry name" value="GNAT_AblB"/>
</dbReference>
<dbReference type="GO" id="GO:0008080">
    <property type="term" value="F:N-acetyltransferase activity"/>
    <property type="evidence" value="ECO:0007669"/>
    <property type="project" value="InterPro"/>
</dbReference>
<protein>
    <submittedName>
        <fullName evidence="2">Putative beta-lysine N-acetyltransferase</fullName>
    </submittedName>
</protein>
<keyword evidence="3" id="KW-1185">Reference proteome</keyword>
<dbReference type="InterPro" id="IPR016181">
    <property type="entry name" value="Acyl_CoA_acyltransferase"/>
</dbReference>
<dbReference type="HOGENOM" id="CLU_081246_0_0_9"/>
<reference evidence="2 3" key="1">
    <citation type="submission" date="2011-11" db="EMBL/GenBank/DDBJ databases">
        <title>The Noncontiguous Finished genome of Desulfosporosinus youngiae DSM 17734.</title>
        <authorList>
            <consortium name="US DOE Joint Genome Institute (JGI-PGF)"/>
            <person name="Lucas S."/>
            <person name="Han J."/>
            <person name="Lapidus A."/>
            <person name="Cheng J.-F."/>
            <person name="Goodwin L."/>
            <person name="Pitluck S."/>
            <person name="Peters L."/>
            <person name="Ovchinnikova G."/>
            <person name="Lu M."/>
            <person name="Land M.L."/>
            <person name="Hauser L."/>
            <person name="Pester M."/>
            <person name="Spring S."/>
            <person name="Ollivier B."/>
            <person name="Rattei T."/>
            <person name="Klenk H.-P."/>
            <person name="Wagner M."/>
            <person name="Loy A."/>
            <person name="Woyke T.J."/>
        </authorList>
    </citation>
    <scope>NUCLEOTIDE SEQUENCE [LARGE SCALE GENOMIC DNA]</scope>
    <source>
        <strain evidence="2 3">DSM 17734</strain>
    </source>
</reference>
<organism evidence="2 3">
    <name type="scientific">Desulfosporosinus youngiae DSM 17734</name>
    <dbReference type="NCBI Taxonomy" id="768710"/>
    <lineage>
        <taxon>Bacteria</taxon>
        <taxon>Bacillati</taxon>
        <taxon>Bacillota</taxon>
        <taxon>Clostridia</taxon>
        <taxon>Eubacteriales</taxon>
        <taxon>Desulfitobacteriaceae</taxon>
        <taxon>Desulfosporosinus</taxon>
    </lineage>
</organism>
<name>H5XXT9_9FIRM</name>
<dbReference type="STRING" id="768710.DesyoDRAFT_4413"/>
<evidence type="ECO:0000313" key="2">
    <source>
        <dbReference type="EMBL" id="EHQ91368.1"/>
    </source>
</evidence>
<keyword evidence="2" id="KW-0808">Transferase</keyword>
<dbReference type="SUPFAM" id="SSF55729">
    <property type="entry name" value="Acyl-CoA N-acyltransferases (Nat)"/>
    <property type="match status" value="1"/>
</dbReference>
<evidence type="ECO:0000259" key="1">
    <source>
        <dbReference type="PROSITE" id="PS51186"/>
    </source>
</evidence>
<dbReference type="Proteomes" id="UP000005104">
    <property type="component" value="Chromosome"/>
</dbReference>
<dbReference type="AlphaFoldDB" id="H5XXT9"/>
<sequence>MLNTLNPDNFSSHILMDERNKRLVINGYTRGLKPSLFSRQLIDFAVKKKLEKIWLWTFPTDVPEFLKAGFCTEGHIFRGNGKEFSVSLAYYVSKVRGQSNKLQAENDLIHAVRTEPTRQLQALPHGMELKLLNESFAEQISQVLTRVFTSYPTSMYPQYIASLIQNGNIFAGAFLQERLIAVSAAYPDPVFNRCEMTDCATIEEYRGHSLTERLLVILEQEVQKLGSFNIYTLARARSFGINRVFHKLGYRYQGRLINNCHIAGSFEDMNLWVR</sequence>
<gene>
    <name evidence="2" type="ORF">DesyoDRAFT_4413</name>
</gene>
<dbReference type="RefSeq" id="WP_007786271.1">
    <property type="nucleotide sequence ID" value="NZ_CM001441.1"/>
</dbReference>
<dbReference type="EMBL" id="CM001441">
    <property type="protein sequence ID" value="EHQ91368.1"/>
    <property type="molecule type" value="Genomic_DNA"/>
</dbReference>
<dbReference type="Pfam" id="PF00583">
    <property type="entry name" value="Acetyltransf_1"/>
    <property type="match status" value="1"/>
</dbReference>
<proteinExistence type="predicted"/>
<dbReference type="Gene3D" id="3.40.630.30">
    <property type="match status" value="1"/>
</dbReference>
<accession>H5XXT9</accession>
<dbReference type="InterPro" id="IPR000182">
    <property type="entry name" value="GNAT_dom"/>
</dbReference>
<dbReference type="PROSITE" id="PS51186">
    <property type="entry name" value="GNAT"/>
    <property type="match status" value="1"/>
</dbReference>
<feature type="domain" description="N-acetyltransferase" evidence="1">
    <location>
        <begin position="127"/>
        <end position="274"/>
    </location>
</feature>
<dbReference type="OrthoDB" id="9790652at2"/>